<proteinExistence type="inferred from homology"/>
<dbReference type="Gene3D" id="2.60.40.10">
    <property type="entry name" value="Immunoglobulins"/>
    <property type="match status" value="1"/>
</dbReference>
<reference evidence="19" key="1">
    <citation type="submission" date="2020-12" db="EMBL/GenBank/DDBJ databases">
        <title>Metabolic potential, ecology and presence of endohyphal bacteria is reflected in genomic diversity of Mucoromycotina.</title>
        <authorList>
            <person name="Muszewska A."/>
            <person name="Okrasinska A."/>
            <person name="Steczkiewicz K."/>
            <person name="Drgas O."/>
            <person name="Orlowska M."/>
            <person name="Perlinska-Lenart U."/>
            <person name="Aleksandrzak-Piekarczyk T."/>
            <person name="Szatraj K."/>
            <person name="Zielenkiewicz U."/>
            <person name="Pilsyk S."/>
            <person name="Malc E."/>
            <person name="Mieczkowski P."/>
            <person name="Kruszewska J.S."/>
            <person name="Biernat P."/>
            <person name="Pawlowska J."/>
        </authorList>
    </citation>
    <scope>NUCLEOTIDE SEQUENCE</scope>
    <source>
        <strain evidence="19">WA0000051536</strain>
    </source>
</reference>
<comment type="caution">
    <text evidence="19">The sequence shown here is derived from an EMBL/GenBank/DDBJ whole genome shotgun (WGS) entry which is preliminary data.</text>
</comment>
<comment type="function">
    <text evidence="12">Beta-glucosidases are one of a number of cellulolytic enzymes involved in the degradation of cellulosic biomass. Catalyzes the last step releasing glucose from the inhibitory cellobiose.</text>
</comment>
<keyword evidence="9" id="KW-0119">Carbohydrate metabolism</keyword>
<evidence type="ECO:0000256" key="14">
    <source>
        <dbReference type="ARBA" id="ARBA00041276"/>
    </source>
</evidence>
<dbReference type="Proteomes" id="UP000612746">
    <property type="component" value="Unassembled WGS sequence"/>
</dbReference>
<evidence type="ECO:0000256" key="8">
    <source>
        <dbReference type="ARBA" id="ARBA00022801"/>
    </source>
</evidence>
<comment type="catalytic activity">
    <reaction evidence="1">
        <text>Hydrolysis of terminal, non-reducing beta-D-glucosyl residues with release of beta-D-glucose.</text>
        <dbReference type="EC" id="3.2.1.21"/>
    </reaction>
</comment>
<dbReference type="Gene3D" id="3.40.50.1700">
    <property type="entry name" value="Glycoside hydrolase family 3 C-terminal domain"/>
    <property type="match status" value="1"/>
</dbReference>
<dbReference type="GO" id="GO:0009251">
    <property type="term" value="P:glucan catabolic process"/>
    <property type="evidence" value="ECO:0007669"/>
    <property type="project" value="TreeGrafter"/>
</dbReference>
<feature type="chain" id="PRO_5034210330" description="Probable beta-glucosidase G" evidence="17">
    <location>
        <begin position="20"/>
        <end position="691"/>
    </location>
</feature>
<comment type="similarity">
    <text evidence="4">Belongs to the glycosyl hydrolase 3 family.</text>
</comment>
<evidence type="ECO:0000313" key="20">
    <source>
        <dbReference type="Proteomes" id="UP000612746"/>
    </source>
</evidence>
<evidence type="ECO:0000256" key="17">
    <source>
        <dbReference type="SAM" id="SignalP"/>
    </source>
</evidence>
<evidence type="ECO:0000256" key="16">
    <source>
        <dbReference type="ARBA" id="ARBA00041808"/>
    </source>
</evidence>
<dbReference type="InterPro" id="IPR001764">
    <property type="entry name" value="Glyco_hydro_3_N"/>
</dbReference>
<evidence type="ECO:0000256" key="1">
    <source>
        <dbReference type="ARBA" id="ARBA00000448"/>
    </source>
</evidence>
<dbReference type="InterPro" id="IPR017853">
    <property type="entry name" value="GH"/>
</dbReference>
<dbReference type="InterPro" id="IPR013783">
    <property type="entry name" value="Ig-like_fold"/>
</dbReference>
<feature type="signal peptide" evidence="17">
    <location>
        <begin position="1"/>
        <end position="19"/>
    </location>
</feature>
<keyword evidence="10" id="KW-0326">Glycosidase</keyword>
<evidence type="ECO:0000256" key="12">
    <source>
        <dbReference type="ARBA" id="ARBA00024983"/>
    </source>
</evidence>
<sequence length="691" mass="74322">MKIKNIWFTIAIACTFTNAADISWSEAYVKAKVAVSKLTDMEKVTLGTGTGSGTCIGNTAAISKIGWPGLCLQDSPLAVRLAHNVSGGISGINTAATFDRDLVRQRAEDMGDEFRGKGVNVQLGPDVNMVRIPESGRNWEGFGEDPYLTGVMGGITVAGVQSRGVIATAKHFILNEQEVDRTTSSSEADDRTIHEIYAWPFARAVEAGVASVMCSYNKVNGTYACENDETLNTILNGELNFQGFVQSDWGATHAGANSANAGLDMDMPGADAYWGSSLTSQVEAGKVSEDRLNDMATRILAAWYKLGQDSGYPNITVNDDKIDVQGNHKQTIREIGAASAVLLKNINQTLPLSNPKSIGIIGNDADSANYGPLGCTELPCLSGTIASGFGSGGSYYPYLISPESGIKARAPNSTIVKTSLSNLNLIAAVQIAKSVDYPIVFVNADAGEAFDRINLNVDTFGNELIEAVANYNPNTIVVIHAAGPVLMPWVNKVKAIMYAGLPGQETGHSIADVLFGDVNPSGRLPYTLAKQSSDYPAHSTLDPNVKYSEGLLIGYRWFDAKNITPLYEFGFGLSYTNFSYYNLKITTTPSNVTVKAQIKNTGQLYGAEVPQLYIGFPKSAQEPPKILRGFNKIKLQPGQKKTVSFVVDIARELSVWDTPSKSWRIVHGTFDAYVGASSRDIRLQGSFSIQT</sequence>
<dbReference type="SUPFAM" id="SSF51445">
    <property type="entry name" value="(Trans)glycosidases"/>
    <property type="match status" value="1"/>
</dbReference>
<keyword evidence="6" id="KW-0964">Secreted</keyword>
<dbReference type="FunFam" id="3.20.20.300:FF:000002">
    <property type="entry name" value="Probable beta-glucosidase"/>
    <property type="match status" value="1"/>
</dbReference>
<keyword evidence="11" id="KW-0624">Polysaccharide degradation</keyword>
<evidence type="ECO:0000256" key="13">
    <source>
        <dbReference type="ARBA" id="ARBA00039579"/>
    </source>
</evidence>
<keyword evidence="20" id="KW-1185">Reference proteome</keyword>
<dbReference type="InterPro" id="IPR036962">
    <property type="entry name" value="Glyco_hydro_3_N_sf"/>
</dbReference>
<keyword evidence="7 17" id="KW-0732">Signal</keyword>
<evidence type="ECO:0000256" key="9">
    <source>
        <dbReference type="ARBA" id="ARBA00023277"/>
    </source>
</evidence>
<evidence type="ECO:0000259" key="18">
    <source>
        <dbReference type="SMART" id="SM01217"/>
    </source>
</evidence>
<dbReference type="SMART" id="SM01217">
    <property type="entry name" value="Fn3_like"/>
    <property type="match status" value="1"/>
</dbReference>
<keyword evidence="8" id="KW-0378">Hydrolase</keyword>
<evidence type="ECO:0000256" key="3">
    <source>
        <dbReference type="ARBA" id="ARBA00004987"/>
    </source>
</evidence>
<comment type="subcellular location">
    <subcellularLocation>
        <location evidence="2">Secreted</location>
    </subcellularLocation>
</comment>
<organism evidence="19 20">
    <name type="scientific">Umbelopsis vinacea</name>
    <dbReference type="NCBI Taxonomy" id="44442"/>
    <lineage>
        <taxon>Eukaryota</taxon>
        <taxon>Fungi</taxon>
        <taxon>Fungi incertae sedis</taxon>
        <taxon>Mucoromycota</taxon>
        <taxon>Mucoromycotina</taxon>
        <taxon>Umbelopsidomycetes</taxon>
        <taxon>Umbelopsidales</taxon>
        <taxon>Umbelopsidaceae</taxon>
        <taxon>Umbelopsis</taxon>
    </lineage>
</organism>
<dbReference type="PANTHER" id="PTHR42715:SF12">
    <property type="entry name" value="BETA-GLUCOSIDASE G-RELATED"/>
    <property type="match status" value="1"/>
</dbReference>
<feature type="domain" description="Fibronectin type III-like" evidence="18">
    <location>
        <begin position="608"/>
        <end position="678"/>
    </location>
</feature>
<evidence type="ECO:0000256" key="15">
    <source>
        <dbReference type="ARBA" id="ARBA00041601"/>
    </source>
</evidence>
<dbReference type="InterPro" id="IPR050288">
    <property type="entry name" value="Cellulose_deg_GH3"/>
</dbReference>
<dbReference type="EMBL" id="JAEPRA010000012">
    <property type="protein sequence ID" value="KAG2177405.1"/>
    <property type="molecule type" value="Genomic_DNA"/>
</dbReference>
<evidence type="ECO:0000313" key="19">
    <source>
        <dbReference type="EMBL" id="KAG2177405.1"/>
    </source>
</evidence>
<dbReference type="EC" id="3.2.1.21" evidence="5"/>
<dbReference type="OrthoDB" id="416222at2759"/>
<dbReference type="Gene3D" id="3.20.20.300">
    <property type="entry name" value="Glycoside hydrolase, family 3, N-terminal domain"/>
    <property type="match status" value="1"/>
</dbReference>
<dbReference type="PANTHER" id="PTHR42715">
    <property type="entry name" value="BETA-GLUCOSIDASE"/>
    <property type="match status" value="1"/>
</dbReference>
<dbReference type="AlphaFoldDB" id="A0A8H7PPF0"/>
<dbReference type="Pfam" id="PF00933">
    <property type="entry name" value="Glyco_hydro_3"/>
    <property type="match status" value="1"/>
</dbReference>
<evidence type="ECO:0000256" key="5">
    <source>
        <dbReference type="ARBA" id="ARBA00012744"/>
    </source>
</evidence>
<dbReference type="GO" id="GO:0005576">
    <property type="term" value="C:extracellular region"/>
    <property type="evidence" value="ECO:0007669"/>
    <property type="project" value="UniProtKB-SubCell"/>
</dbReference>
<evidence type="ECO:0000256" key="11">
    <source>
        <dbReference type="ARBA" id="ARBA00023326"/>
    </source>
</evidence>
<evidence type="ECO:0000256" key="4">
    <source>
        <dbReference type="ARBA" id="ARBA00005336"/>
    </source>
</evidence>
<dbReference type="GO" id="GO:0008422">
    <property type="term" value="F:beta-glucosidase activity"/>
    <property type="evidence" value="ECO:0007669"/>
    <property type="project" value="UniProtKB-EC"/>
</dbReference>
<dbReference type="SUPFAM" id="SSF52279">
    <property type="entry name" value="Beta-D-glucan exohydrolase, C-terminal domain"/>
    <property type="match status" value="1"/>
</dbReference>
<dbReference type="InterPro" id="IPR026891">
    <property type="entry name" value="Fn3-like"/>
</dbReference>
<evidence type="ECO:0000256" key="2">
    <source>
        <dbReference type="ARBA" id="ARBA00004613"/>
    </source>
</evidence>
<comment type="pathway">
    <text evidence="3">Glycan metabolism; cellulose degradation.</text>
</comment>
<gene>
    <name evidence="19" type="ORF">INT44_007916</name>
</gene>
<accession>A0A8H7PPF0</accession>
<evidence type="ECO:0000256" key="7">
    <source>
        <dbReference type="ARBA" id="ARBA00022729"/>
    </source>
</evidence>
<dbReference type="Pfam" id="PF01915">
    <property type="entry name" value="Glyco_hydro_3_C"/>
    <property type="match status" value="1"/>
</dbReference>
<dbReference type="PRINTS" id="PR00133">
    <property type="entry name" value="GLHYDRLASE3"/>
</dbReference>
<dbReference type="InterPro" id="IPR002772">
    <property type="entry name" value="Glyco_hydro_3_C"/>
</dbReference>
<protein>
    <recommendedName>
        <fullName evidence="13">Probable beta-glucosidase G</fullName>
        <ecNumber evidence="5">3.2.1.21</ecNumber>
    </recommendedName>
    <alternativeName>
        <fullName evidence="14">Beta-D-glucoside glucohydrolase G</fullName>
    </alternativeName>
    <alternativeName>
        <fullName evidence="15">Cellobiase G</fullName>
    </alternativeName>
    <alternativeName>
        <fullName evidence="16">Gentiobiase G</fullName>
    </alternativeName>
</protein>
<dbReference type="Pfam" id="PF14310">
    <property type="entry name" value="Fn3-like"/>
    <property type="match status" value="1"/>
</dbReference>
<dbReference type="InterPro" id="IPR036881">
    <property type="entry name" value="Glyco_hydro_3_C_sf"/>
</dbReference>
<name>A0A8H7PPF0_9FUNG</name>
<evidence type="ECO:0000256" key="6">
    <source>
        <dbReference type="ARBA" id="ARBA00022525"/>
    </source>
</evidence>
<evidence type="ECO:0000256" key="10">
    <source>
        <dbReference type="ARBA" id="ARBA00023295"/>
    </source>
</evidence>